<dbReference type="PRINTS" id="PR00080">
    <property type="entry name" value="SDRFAMILY"/>
</dbReference>
<dbReference type="InterPro" id="IPR002347">
    <property type="entry name" value="SDR_fam"/>
</dbReference>
<dbReference type="PRINTS" id="PR00081">
    <property type="entry name" value="GDHRDH"/>
</dbReference>
<proteinExistence type="inferred from homology"/>
<dbReference type="Proteomes" id="UP000031443">
    <property type="component" value="Unassembled WGS sequence"/>
</dbReference>
<dbReference type="GO" id="GO:0016491">
    <property type="term" value="F:oxidoreductase activity"/>
    <property type="evidence" value="ECO:0007669"/>
    <property type="project" value="UniProtKB-KW"/>
</dbReference>
<evidence type="ECO:0000256" key="3">
    <source>
        <dbReference type="SAM" id="SignalP"/>
    </source>
</evidence>
<comment type="similarity">
    <text evidence="1">Belongs to the short-chain dehydrogenases/reductases (SDR) family.</text>
</comment>
<dbReference type="PANTHER" id="PTHR43313:SF47">
    <property type="entry name" value="RETINOL DEHYDROGENASE 7"/>
    <property type="match status" value="1"/>
</dbReference>
<dbReference type="FunFam" id="3.40.50.720:FF:000074">
    <property type="entry name" value="Retinol dehydrogenase type 1"/>
    <property type="match status" value="2"/>
</dbReference>
<evidence type="ECO:0000313" key="4">
    <source>
        <dbReference type="EMBL" id="EMP38693.1"/>
    </source>
</evidence>
<dbReference type="SUPFAM" id="SSF51735">
    <property type="entry name" value="NAD(P)-binding Rossmann-fold domains"/>
    <property type="match status" value="2"/>
</dbReference>
<dbReference type="InterPro" id="IPR036291">
    <property type="entry name" value="NAD(P)-bd_dom_sf"/>
</dbReference>
<keyword evidence="5" id="KW-1185">Reference proteome</keyword>
<dbReference type="GO" id="GO:0008202">
    <property type="term" value="P:steroid metabolic process"/>
    <property type="evidence" value="ECO:0007669"/>
    <property type="project" value="TreeGrafter"/>
</dbReference>
<dbReference type="Gene3D" id="3.40.50.720">
    <property type="entry name" value="NAD(P)-binding Rossmann-like Domain"/>
    <property type="match status" value="2"/>
</dbReference>
<keyword evidence="3" id="KW-0732">Signal</keyword>
<dbReference type="AlphaFoldDB" id="M7C2R1"/>
<feature type="signal peptide" evidence="3">
    <location>
        <begin position="1"/>
        <end position="20"/>
    </location>
</feature>
<sequence length="575" mass="64049">MFFHILIFLAIFYLWWRWRAQDGQKIRDLTDKYIFITGCDSGFGNLAARTFDKKGFRVLASCLTEAGAVELKAATSEQLQTVLLDVTDPDNVRKVAEWIKAEVGSAGLWGLVNNAGIMGPSAPTDWLNIEHFRAPIETNLIGLINVTLHLLPLVKKARGRLVNISSTGGRLAVWGGGYVPSKFGVEGFNDSLRRDMKAFGVKVSCIEPGLFKTGLSNRKKVIEEREAIWNQLPPAIRKQYGEGYIQKAQIGILASILLLIICWLIRDSLKVKDLNGKHVFITGCDSGFGNLLAKQLDRRGFHVIAACLTENGSRELLACTSISLKTVILNLTDSSSIDNAVEFVKQETDGEGLFGLVNNAGRATPMAPTDWMQIDDFHTITDVNLMGLIEITLKLLPLLKKAKGRVVNIASVLGRLAFLGGGYCLSKWGVEAFSDILRRDMQHFGVKVSIIEPGCFKTAVTNSEVIERDLLRLWNQLTPEVRESYGDKYFVEYVRAQRFSMKRLCDSDISKVIKCMEHALIAKYPRTRYGSGWDAKFFWLPLSYAPTLLSDMMLRMLLPAPTVSRKSASCVPLDV</sequence>
<keyword evidence="2" id="KW-0560">Oxidoreductase</keyword>
<dbReference type="eggNOG" id="KOG1610">
    <property type="taxonomic scope" value="Eukaryota"/>
</dbReference>
<dbReference type="Pfam" id="PF00106">
    <property type="entry name" value="adh_short"/>
    <property type="match status" value="2"/>
</dbReference>
<gene>
    <name evidence="4" type="ORF">UY3_04012</name>
</gene>
<organism evidence="4 5">
    <name type="scientific">Chelonia mydas</name>
    <name type="common">Green sea-turtle</name>
    <name type="synonym">Chelonia agassizi</name>
    <dbReference type="NCBI Taxonomy" id="8469"/>
    <lineage>
        <taxon>Eukaryota</taxon>
        <taxon>Metazoa</taxon>
        <taxon>Chordata</taxon>
        <taxon>Craniata</taxon>
        <taxon>Vertebrata</taxon>
        <taxon>Euteleostomi</taxon>
        <taxon>Archelosauria</taxon>
        <taxon>Testudinata</taxon>
        <taxon>Testudines</taxon>
        <taxon>Cryptodira</taxon>
        <taxon>Durocryptodira</taxon>
        <taxon>Americhelydia</taxon>
        <taxon>Chelonioidea</taxon>
        <taxon>Cheloniidae</taxon>
        <taxon>Chelonia</taxon>
    </lineage>
</organism>
<evidence type="ECO:0000256" key="1">
    <source>
        <dbReference type="ARBA" id="ARBA00006484"/>
    </source>
</evidence>
<evidence type="ECO:0000313" key="5">
    <source>
        <dbReference type="Proteomes" id="UP000031443"/>
    </source>
</evidence>
<feature type="chain" id="PRO_5004080693" evidence="3">
    <location>
        <begin position="21"/>
        <end position="575"/>
    </location>
</feature>
<name>M7C2R1_CHEMY</name>
<dbReference type="STRING" id="8469.M7C2R1"/>
<evidence type="ECO:0000256" key="2">
    <source>
        <dbReference type="ARBA" id="ARBA00023002"/>
    </source>
</evidence>
<reference evidence="5" key="1">
    <citation type="journal article" date="2013" name="Nat. Genet.">
        <title>The draft genomes of soft-shell turtle and green sea turtle yield insights into the development and evolution of the turtle-specific body plan.</title>
        <authorList>
            <person name="Wang Z."/>
            <person name="Pascual-Anaya J."/>
            <person name="Zadissa A."/>
            <person name="Li W."/>
            <person name="Niimura Y."/>
            <person name="Huang Z."/>
            <person name="Li C."/>
            <person name="White S."/>
            <person name="Xiong Z."/>
            <person name="Fang D."/>
            <person name="Wang B."/>
            <person name="Ming Y."/>
            <person name="Chen Y."/>
            <person name="Zheng Y."/>
            <person name="Kuraku S."/>
            <person name="Pignatelli M."/>
            <person name="Herrero J."/>
            <person name="Beal K."/>
            <person name="Nozawa M."/>
            <person name="Li Q."/>
            <person name="Wang J."/>
            <person name="Zhang H."/>
            <person name="Yu L."/>
            <person name="Shigenobu S."/>
            <person name="Wang J."/>
            <person name="Liu J."/>
            <person name="Flicek P."/>
            <person name="Searle S."/>
            <person name="Wang J."/>
            <person name="Kuratani S."/>
            <person name="Yin Y."/>
            <person name="Aken B."/>
            <person name="Zhang G."/>
            <person name="Irie N."/>
        </authorList>
    </citation>
    <scope>NUCLEOTIDE SEQUENCE [LARGE SCALE GENOMIC DNA]</scope>
</reference>
<accession>M7C2R1</accession>
<dbReference type="PANTHER" id="PTHR43313">
    <property type="entry name" value="SHORT-CHAIN DEHYDROGENASE/REDUCTASE FAMILY 9C"/>
    <property type="match status" value="1"/>
</dbReference>
<dbReference type="EMBL" id="KB518693">
    <property type="protein sequence ID" value="EMP38693.1"/>
    <property type="molecule type" value="Genomic_DNA"/>
</dbReference>
<protein>
    <submittedName>
        <fullName evidence="4">Retinol dehydrogenase 7</fullName>
    </submittedName>
</protein>